<accession>A0AAV1W4N2</accession>
<protein>
    <submittedName>
        <fullName evidence="2">Uncharacterized protein</fullName>
    </submittedName>
</protein>
<feature type="region of interest" description="Disordered" evidence="1">
    <location>
        <begin position="450"/>
        <end position="478"/>
    </location>
</feature>
<feature type="compositionally biased region" description="Acidic residues" evidence="1">
    <location>
        <begin position="450"/>
        <end position="465"/>
    </location>
</feature>
<reference evidence="2 3" key="1">
    <citation type="submission" date="2024-03" db="EMBL/GenBank/DDBJ databases">
        <authorList>
            <person name="Martinez-Hernandez J."/>
        </authorList>
    </citation>
    <scope>NUCLEOTIDE SEQUENCE [LARGE SCALE GENOMIC DNA]</scope>
</reference>
<evidence type="ECO:0000313" key="3">
    <source>
        <dbReference type="Proteomes" id="UP001497480"/>
    </source>
</evidence>
<sequence length="720" mass="81140">MLLIESSAPTRGEVSAVIEGDNTEFKFCKTDPKSILQQIKHQDKFIHLKRRWLLGTHLTKSDISKLNNSNFFQNLFLNESLLREDDIFYESVRTHVEGAFGGHDIERENHVPQDDMDLIDIPNIKLKRLISSCLNNLTNKALYRLAMILNGGSIKSEITRSKLKRIVKDFLSSVIGRKGHDHDQVETRKKIFELLSNPHHFRDRCEPLSAIISHSSHAAVKKVLRGLQSLPIPTLIAMNRKLRGKKASIPQLLPRRNGWGRDRLIKLVKESIREMLLQLDRGNGLPEPLAKAMAVSDLSRRLIAGCHITLSREFYKFSPEVKSLQNDIMNAIWSINKKVVTLPVLTKLKLLIEPEAIIPTRCLRTAFVSFLTEFLFHCSDMDRFPKSLTKILDSINRGSNSTPDTLFQKKDIEEEVDCLLSVSAQAKQIVLDLLPDHEFDEDFTDAYMEELEESEDSGSDEDDDVGQSKEDRQFNNGTFNSMDLNYESESIGDFVPFQSHPSISLKHENIPFCSVTTSGKSNSNCEKLQPNNCDTVNSASEVHNTPHNMGTDQFPGESKERVSTRVASKNYTKSDVSSDRESDGNVVKRLDFNETDTELDTKSAANSLRKETKPIPTKDTVCKNQYLAIQDSCDKTSMLAYNLIGHILEEFATNEGLDLNMSTSSDVSNSGRVEDVEETKKESSSDKHAMDSAAIVQAINKLIPSFPDSGMEKLMMLMGL</sequence>
<dbReference type="AlphaFoldDB" id="A0AAV1W4N2"/>
<feature type="region of interest" description="Disordered" evidence="1">
    <location>
        <begin position="543"/>
        <end position="584"/>
    </location>
</feature>
<gene>
    <name evidence="2" type="ORF">LLUT_LOCUS5266</name>
</gene>
<organism evidence="2 3">
    <name type="scientific">Lupinus luteus</name>
    <name type="common">European yellow lupine</name>
    <dbReference type="NCBI Taxonomy" id="3873"/>
    <lineage>
        <taxon>Eukaryota</taxon>
        <taxon>Viridiplantae</taxon>
        <taxon>Streptophyta</taxon>
        <taxon>Embryophyta</taxon>
        <taxon>Tracheophyta</taxon>
        <taxon>Spermatophyta</taxon>
        <taxon>Magnoliopsida</taxon>
        <taxon>eudicotyledons</taxon>
        <taxon>Gunneridae</taxon>
        <taxon>Pentapetalae</taxon>
        <taxon>rosids</taxon>
        <taxon>fabids</taxon>
        <taxon>Fabales</taxon>
        <taxon>Fabaceae</taxon>
        <taxon>Papilionoideae</taxon>
        <taxon>50 kb inversion clade</taxon>
        <taxon>genistoids sensu lato</taxon>
        <taxon>core genistoids</taxon>
        <taxon>Genisteae</taxon>
        <taxon>Lupinus</taxon>
    </lineage>
</organism>
<keyword evidence="3" id="KW-1185">Reference proteome</keyword>
<dbReference type="Proteomes" id="UP001497480">
    <property type="component" value="Unassembled WGS sequence"/>
</dbReference>
<feature type="compositionally biased region" description="Polar residues" evidence="1">
    <location>
        <begin position="662"/>
        <end position="671"/>
    </location>
</feature>
<comment type="caution">
    <text evidence="2">The sequence shown here is derived from an EMBL/GenBank/DDBJ whole genome shotgun (WGS) entry which is preliminary data.</text>
</comment>
<name>A0AAV1W4N2_LUPLU</name>
<dbReference type="PANTHER" id="PTHR36071:SF1">
    <property type="entry name" value="DNA DOUBLE-STRAND BREAK REPAIR PROTEIN"/>
    <property type="match status" value="1"/>
</dbReference>
<evidence type="ECO:0000313" key="2">
    <source>
        <dbReference type="EMBL" id="CAL0304206.1"/>
    </source>
</evidence>
<evidence type="ECO:0000256" key="1">
    <source>
        <dbReference type="SAM" id="MobiDB-lite"/>
    </source>
</evidence>
<feature type="compositionally biased region" description="Polar residues" evidence="1">
    <location>
        <begin position="565"/>
        <end position="575"/>
    </location>
</feature>
<dbReference type="PANTHER" id="PTHR36071">
    <property type="entry name" value="DNA DOUBLE-STRAND BREAK REPAIR PROTEIN"/>
    <property type="match status" value="1"/>
</dbReference>
<feature type="compositionally biased region" description="Basic and acidic residues" evidence="1">
    <location>
        <begin position="672"/>
        <end position="689"/>
    </location>
</feature>
<proteinExistence type="predicted"/>
<dbReference type="EMBL" id="CAXHTB010000003">
    <property type="protein sequence ID" value="CAL0304206.1"/>
    <property type="molecule type" value="Genomic_DNA"/>
</dbReference>
<feature type="region of interest" description="Disordered" evidence="1">
    <location>
        <begin position="662"/>
        <end position="689"/>
    </location>
</feature>